<name>A0A6J3LT53_9PEZI</name>
<reference evidence="2" key="2">
    <citation type="submission" date="2020-04" db="EMBL/GenBank/DDBJ databases">
        <authorList>
            <consortium name="NCBI Genome Project"/>
        </authorList>
    </citation>
    <scope>NUCLEOTIDE SEQUENCE</scope>
    <source>
        <strain evidence="2">CBS 342.82</strain>
    </source>
</reference>
<accession>A0A6J3LT53</accession>
<proteinExistence type="predicted"/>
<gene>
    <name evidence="2" type="ORF">K489DRAFT_384889</name>
</gene>
<protein>
    <submittedName>
        <fullName evidence="2">Uncharacterized protein</fullName>
    </submittedName>
</protein>
<dbReference type="GeneID" id="54363762"/>
<dbReference type="Proteomes" id="UP000504637">
    <property type="component" value="Unplaced"/>
</dbReference>
<dbReference type="RefSeq" id="XP_033455500.1">
    <property type="nucleotide sequence ID" value="XM_033605962.1"/>
</dbReference>
<reference evidence="2" key="3">
    <citation type="submission" date="2025-08" db="UniProtKB">
        <authorList>
            <consortium name="RefSeq"/>
        </authorList>
    </citation>
    <scope>IDENTIFICATION</scope>
    <source>
        <strain evidence="2">CBS 342.82</strain>
    </source>
</reference>
<reference evidence="2" key="1">
    <citation type="submission" date="2020-01" db="EMBL/GenBank/DDBJ databases">
        <authorList>
            <consortium name="DOE Joint Genome Institute"/>
            <person name="Haridas S."/>
            <person name="Albert R."/>
            <person name="Binder M."/>
            <person name="Bloem J."/>
            <person name="Labutti K."/>
            <person name="Salamov A."/>
            <person name="Andreopoulos B."/>
            <person name="Baker S.E."/>
            <person name="Barry K."/>
            <person name="Bills G."/>
            <person name="Bluhm B.H."/>
            <person name="Cannon C."/>
            <person name="Castanera R."/>
            <person name="Culley D.E."/>
            <person name="Daum C."/>
            <person name="Ezra D."/>
            <person name="Gonzalez J.B."/>
            <person name="Henrissat B."/>
            <person name="Kuo A."/>
            <person name="Liang C."/>
            <person name="Lipzen A."/>
            <person name="Lutzoni F."/>
            <person name="Magnuson J."/>
            <person name="Mondo S."/>
            <person name="Nolan M."/>
            <person name="Ohm R."/>
            <person name="Pangilinan J."/>
            <person name="Park H.-J."/>
            <person name="Ramirez L."/>
            <person name="Alfaro M."/>
            <person name="Sun H."/>
            <person name="Tritt A."/>
            <person name="Yoshinaga Y."/>
            <person name="Zwiers L.-H."/>
            <person name="Turgeon B.G."/>
            <person name="Goodwin S.B."/>
            <person name="Spatafora J.W."/>
            <person name="Crous P.W."/>
            <person name="Grigoriev I.V."/>
        </authorList>
    </citation>
    <scope>NUCLEOTIDE SEQUENCE</scope>
    <source>
        <strain evidence="2">CBS 342.82</strain>
    </source>
</reference>
<organism evidence="2">
    <name type="scientific">Dissoconium aciculare CBS 342.82</name>
    <dbReference type="NCBI Taxonomy" id="1314786"/>
    <lineage>
        <taxon>Eukaryota</taxon>
        <taxon>Fungi</taxon>
        <taxon>Dikarya</taxon>
        <taxon>Ascomycota</taxon>
        <taxon>Pezizomycotina</taxon>
        <taxon>Dothideomycetes</taxon>
        <taxon>Dothideomycetidae</taxon>
        <taxon>Mycosphaerellales</taxon>
        <taxon>Dissoconiaceae</taxon>
        <taxon>Dissoconium</taxon>
    </lineage>
</organism>
<evidence type="ECO:0000313" key="1">
    <source>
        <dbReference type="Proteomes" id="UP000504637"/>
    </source>
</evidence>
<evidence type="ECO:0000313" key="2">
    <source>
        <dbReference type="RefSeq" id="XP_033455500.1"/>
    </source>
</evidence>
<keyword evidence="1" id="KW-1185">Reference proteome</keyword>
<sequence length="183" mass="20491">MLYGENTWLLDLSTPVHRYPEIEIDEAWNKTHHIYDPGADNTPQNPDPPTGFTAAWPSVEYSNSLDAAAWPLTHRTARFARDLVISEAIDGRIDYCGLPLPDYESEHALALETRVNIVMDAFIGAQDSSDGQGLAPHSLRRLLVQIADSSQGPQWLLGHQPNEVIWDHAQSTDRRLRLSVALE</sequence>
<dbReference type="AlphaFoldDB" id="A0A6J3LT53"/>